<keyword evidence="3" id="KW-1185">Reference proteome</keyword>
<feature type="transmembrane region" description="Helical" evidence="1">
    <location>
        <begin position="140"/>
        <end position="160"/>
    </location>
</feature>
<dbReference type="AlphaFoldDB" id="A0A840Y6I2"/>
<keyword evidence="1" id="KW-1133">Transmembrane helix</keyword>
<evidence type="ECO:0000256" key="1">
    <source>
        <dbReference type="SAM" id="Phobius"/>
    </source>
</evidence>
<gene>
    <name evidence="2" type="ORF">FHS87_004416</name>
</gene>
<protein>
    <submittedName>
        <fullName evidence="2">Putative membrane protein</fullName>
    </submittedName>
</protein>
<dbReference type="InterPro" id="IPR018723">
    <property type="entry name" value="DUF2254_membrane"/>
</dbReference>
<reference evidence="2 3" key="1">
    <citation type="submission" date="2020-08" db="EMBL/GenBank/DDBJ databases">
        <title>Genomic Encyclopedia of Type Strains, Phase IV (KMG-IV): sequencing the most valuable type-strain genomes for metagenomic binning, comparative biology and taxonomic classification.</title>
        <authorList>
            <person name="Goeker M."/>
        </authorList>
    </citation>
    <scope>NUCLEOTIDE SEQUENCE [LARGE SCALE GENOMIC DNA]</scope>
    <source>
        <strain evidence="2 3">DSM 25622</strain>
    </source>
</reference>
<dbReference type="EMBL" id="JACIJD010000038">
    <property type="protein sequence ID" value="MBB5696345.1"/>
    <property type="molecule type" value="Genomic_DNA"/>
</dbReference>
<comment type="caution">
    <text evidence="2">The sequence shown here is derived from an EMBL/GenBank/DDBJ whole genome shotgun (WGS) entry which is preliminary data.</text>
</comment>
<dbReference type="Proteomes" id="UP000580654">
    <property type="component" value="Unassembled WGS sequence"/>
</dbReference>
<accession>A0A840Y6I2</accession>
<name>A0A840Y6I2_9PROT</name>
<organism evidence="2 3">
    <name type="scientific">Muricoccus pecuniae</name>
    <dbReference type="NCBI Taxonomy" id="693023"/>
    <lineage>
        <taxon>Bacteria</taxon>
        <taxon>Pseudomonadati</taxon>
        <taxon>Pseudomonadota</taxon>
        <taxon>Alphaproteobacteria</taxon>
        <taxon>Acetobacterales</taxon>
        <taxon>Roseomonadaceae</taxon>
        <taxon>Muricoccus</taxon>
    </lineage>
</organism>
<keyword evidence="1" id="KW-0472">Membrane</keyword>
<dbReference type="RefSeq" id="WP_184521560.1">
    <property type="nucleotide sequence ID" value="NZ_JACIJD010000038.1"/>
</dbReference>
<feature type="transmembrane region" description="Helical" evidence="1">
    <location>
        <begin position="63"/>
        <end position="89"/>
    </location>
</feature>
<feature type="transmembrane region" description="Helical" evidence="1">
    <location>
        <begin position="109"/>
        <end position="128"/>
    </location>
</feature>
<proteinExistence type="predicted"/>
<dbReference type="Pfam" id="PF10011">
    <property type="entry name" value="DUF2254"/>
    <property type="match status" value="1"/>
</dbReference>
<evidence type="ECO:0000313" key="3">
    <source>
        <dbReference type="Proteomes" id="UP000580654"/>
    </source>
</evidence>
<evidence type="ECO:0000313" key="2">
    <source>
        <dbReference type="EMBL" id="MBB5696345.1"/>
    </source>
</evidence>
<keyword evidence="1" id="KW-0812">Transmembrane</keyword>
<sequence>MNGTLRERLEALGEAFWLRPGMLVLAGVLLGEGVVRAEGTEWLRSILPEGWIYAGGEAGARSLLSAVAASTIGVAGTVFSITVAALTLASGQMGPRLLRNFVRDGGNQAALGIFLGTFAYALVVLRTVRSTEEGAFVPHLGVTGALLLALVCVAMLVWFVHHVASGINVETVIALVHNDLCAALARLSLDRPDPPAPPPPTGGQVVALPEGGYLRALDEAALADWAAEAGVAVVLHVRPGDHVFRGVPVAQVVPDAGGDAVERVREALTLGPRQAAAQDLEFAVRQLVEVGVRALSSGINDPFTAMAVLDHLGDALCRLCGRHLAGAAVLRDGRAVLFRRVTDYDGLLDAMFHLVRQSGTGSAAVLIHLLDVLAAVLTAEDNPGRRAALLRHANLALAAGREGLRDRAALAALEARHAALPGGSGPLPSPS</sequence>